<organism evidence="1 2">
    <name type="scientific">Bagarius yarrelli</name>
    <name type="common">Goonch</name>
    <name type="synonym">Bagrus yarrelli</name>
    <dbReference type="NCBI Taxonomy" id="175774"/>
    <lineage>
        <taxon>Eukaryota</taxon>
        <taxon>Metazoa</taxon>
        <taxon>Chordata</taxon>
        <taxon>Craniata</taxon>
        <taxon>Vertebrata</taxon>
        <taxon>Euteleostomi</taxon>
        <taxon>Actinopterygii</taxon>
        <taxon>Neopterygii</taxon>
        <taxon>Teleostei</taxon>
        <taxon>Ostariophysi</taxon>
        <taxon>Siluriformes</taxon>
        <taxon>Sisoridae</taxon>
        <taxon>Sisorinae</taxon>
        <taxon>Bagarius</taxon>
    </lineage>
</organism>
<proteinExistence type="predicted"/>
<evidence type="ECO:0000313" key="2">
    <source>
        <dbReference type="Proteomes" id="UP000319801"/>
    </source>
</evidence>
<comment type="caution">
    <text evidence="1">The sequence shown here is derived from an EMBL/GenBank/DDBJ whole genome shotgun (WGS) entry which is preliminary data.</text>
</comment>
<dbReference type="EMBL" id="VCAZ01000170">
    <property type="protein sequence ID" value="TTB70977.1"/>
    <property type="molecule type" value="Genomic_DNA"/>
</dbReference>
<keyword evidence="2" id="KW-1185">Reference proteome</keyword>
<name>A0A556V9M4_BAGYA</name>
<sequence length="131" mass="14600">MGSGGLSSPKRLSCPSNQQIKSIRNNNNRIHREELFTLCIVLLPEDGVHVPLERRPLGVQEVELCLQRFRLGLDVGAEVIVTSLGEVTEPLKCTGKCVETTSPDCPAQRTHNRLRLLSDRSTDCWLTYASE</sequence>
<reference evidence="1 2" key="1">
    <citation type="journal article" date="2019" name="Genome Biol. Evol.">
        <title>Whole-Genome Sequencing of the Giant Devil Catfish, Bagarius yarrelli.</title>
        <authorList>
            <person name="Jiang W."/>
            <person name="Lv Y."/>
            <person name="Cheng L."/>
            <person name="Yang K."/>
            <person name="Chao B."/>
            <person name="Wang X."/>
            <person name="Li Y."/>
            <person name="Pan X."/>
            <person name="You X."/>
            <person name="Zhang Y."/>
            <person name="Yang J."/>
            <person name="Li J."/>
            <person name="Zhang X."/>
            <person name="Liu S."/>
            <person name="Sun C."/>
            <person name="Yang J."/>
            <person name="Shi Q."/>
        </authorList>
    </citation>
    <scope>NUCLEOTIDE SEQUENCE [LARGE SCALE GENOMIC DNA]</scope>
    <source>
        <strain evidence="1">JWS20170419001</strain>
        <tissue evidence="1">Muscle</tissue>
    </source>
</reference>
<dbReference type="AlphaFoldDB" id="A0A556V9M4"/>
<accession>A0A556V9M4</accession>
<dbReference type="Proteomes" id="UP000319801">
    <property type="component" value="Unassembled WGS sequence"/>
</dbReference>
<gene>
    <name evidence="1" type="ORF">Baya_14630</name>
</gene>
<evidence type="ECO:0000313" key="1">
    <source>
        <dbReference type="EMBL" id="TTB70977.1"/>
    </source>
</evidence>
<protein>
    <submittedName>
        <fullName evidence="1">Uncharacterized protein</fullName>
    </submittedName>
</protein>